<proteinExistence type="predicted"/>
<dbReference type="Gene3D" id="3.90.1150.10">
    <property type="entry name" value="Aspartate Aminotransferase, domain 1"/>
    <property type="match status" value="1"/>
</dbReference>
<evidence type="ECO:0000259" key="5">
    <source>
        <dbReference type="Pfam" id="PF00155"/>
    </source>
</evidence>
<dbReference type="InterPro" id="IPR051326">
    <property type="entry name" value="Kynurenine-oxoglutarate_AT"/>
</dbReference>
<dbReference type="InterPro" id="IPR015421">
    <property type="entry name" value="PyrdxlP-dep_Trfase_major"/>
</dbReference>
<evidence type="ECO:0000256" key="1">
    <source>
        <dbReference type="ARBA" id="ARBA00001933"/>
    </source>
</evidence>
<keyword evidence="2" id="KW-0032">Aminotransferase</keyword>
<dbReference type="Proteomes" id="UP001162131">
    <property type="component" value="Unassembled WGS sequence"/>
</dbReference>
<keyword evidence="3" id="KW-0808">Transferase</keyword>
<dbReference type="AlphaFoldDB" id="A0AAU9JXG9"/>
<keyword evidence="7" id="KW-1185">Reference proteome</keyword>
<dbReference type="InterPro" id="IPR015422">
    <property type="entry name" value="PyrdxlP-dep_Trfase_small"/>
</dbReference>
<keyword evidence="4" id="KW-0663">Pyridoxal phosphate</keyword>
<dbReference type="SUPFAM" id="SSF53383">
    <property type="entry name" value="PLP-dependent transferases"/>
    <property type="match status" value="1"/>
</dbReference>
<dbReference type="Gene3D" id="3.40.640.10">
    <property type="entry name" value="Type I PLP-dependent aspartate aminotransferase-like (Major domain)"/>
    <property type="match status" value="1"/>
</dbReference>
<dbReference type="PANTHER" id="PTHR43807:SF20">
    <property type="entry name" value="FI04487P"/>
    <property type="match status" value="1"/>
</dbReference>
<comment type="cofactor">
    <cofactor evidence="1">
        <name>pyridoxal 5'-phosphate</name>
        <dbReference type="ChEBI" id="CHEBI:597326"/>
    </cofactor>
</comment>
<name>A0AAU9JXG9_9CILI</name>
<organism evidence="6 7">
    <name type="scientific">Blepharisma stoltei</name>
    <dbReference type="NCBI Taxonomy" id="1481888"/>
    <lineage>
        <taxon>Eukaryota</taxon>
        <taxon>Sar</taxon>
        <taxon>Alveolata</taxon>
        <taxon>Ciliophora</taxon>
        <taxon>Postciliodesmatophora</taxon>
        <taxon>Heterotrichea</taxon>
        <taxon>Heterotrichida</taxon>
        <taxon>Blepharismidae</taxon>
        <taxon>Blepharisma</taxon>
    </lineage>
</organism>
<feature type="domain" description="Aminotransferase class I/classII large" evidence="5">
    <location>
        <begin position="31"/>
        <end position="133"/>
    </location>
</feature>
<reference evidence="6" key="1">
    <citation type="submission" date="2021-09" db="EMBL/GenBank/DDBJ databases">
        <authorList>
            <consortium name="AG Swart"/>
            <person name="Singh M."/>
            <person name="Singh A."/>
            <person name="Seah K."/>
            <person name="Emmerich C."/>
        </authorList>
    </citation>
    <scope>NUCLEOTIDE SEQUENCE</scope>
    <source>
        <strain evidence="6">ATCC30299</strain>
    </source>
</reference>
<dbReference type="PANTHER" id="PTHR43807">
    <property type="entry name" value="FI04487P"/>
    <property type="match status" value="1"/>
</dbReference>
<protein>
    <recommendedName>
        <fullName evidence="5">Aminotransferase class I/classII large domain-containing protein</fullName>
    </recommendedName>
</protein>
<evidence type="ECO:0000256" key="4">
    <source>
        <dbReference type="ARBA" id="ARBA00022898"/>
    </source>
</evidence>
<comment type="caution">
    <text evidence="6">The sequence shown here is derived from an EMBL/GenBank/DDBJ whole genome shotgun (WGS) entry which is preliminary data.</text>
</comment>
<dbReference type="GO" id="GO:0005739">
    <property type="term" value="C:mitochondrion"/>
    <property type="evidence" value="ECO:0007669"/>
    <property type="project" value="TreeGrafter"/>
</dbReference>
<dbReference type="GO" id="GO:0016212">
    <property type="term" value="F:kynurenine-oxoglutarate transaminase activity"/>
    <property type="evidence" value="ECO:0007669"/>
    <property type="project" value="TreeGrafter"/>
</dbReference>
<evidence type="ECO:0000313" key="7">
    <source>
        <dbReference type="Proteomes" id="UP001162131"/>
    </source>
</evidence>
<dbReference type="Pfam" id="PF00155">
    <property type="entry name" value="Aminotran_1_2"/>
    <property type="match status" value="1"/>
</dbReference>
<dbReference type="InterPro" id="IPR004839">
    <property type="entry name" value="Aminotransferase_I/II_large"/>
</dbReference>
<gene>
    <name evidence="6" type="ORF">BSTOLATCC_MIC39809</name>
</gene>
<accession>A0AAU9JXG9</accession>
<dbReference type="GO" id="GO:0030170">
    <property type="term" value="F:pyridoxal phosphate binding"/>
    <property type="evidence" value="ECO:0007669"/>
    <property type="project" value="InterPro"/>
</dbReference>
<dbReference type="EMBL" id="CAJZBQ010000039">
    <property type="protein sequence ID" value="CAG9325621.1"/>
    <property type="molecule type" value="Genomic_DNA"/>
</dbReference>
<evidence type="ECO:0000313" key="6">
    <source>
        <dbReference type="EMBL" id="CAG9325621.1"/>
    </source>
</evidence>
<evidence type="ECO:0000256" key="2">
    <source>
        <dbReference type="ARBA" id="ARBA00022576"/>
    </source>
</evidence>
<dbReference type="InterPro" id="IPR015424">
    <property type="entry name" value="PyrdxlP-dep_Trfase"/>
</dbReference>
<sequence>MEAWKLIAKKLEPFQYTVWTEFSPLAIKYNAINLGQGFPAFKCPDFAKQALIDATNSDENQYSRSQGYLPLCQELARFYSSKYNREINPLAEIAVTIGASEGIMCALLGMVNPEDEVVMIEPCFDLYIPQTAIFGGIPVGVL</sequence>
<evidence type="ECO:0000256" key="3">
    <source>
        <dbReference type="ARBA" id="ARBA00022679"/>
    </source>
</evidence>